<evidence type="ECO:0000256" key="2">
    <source>
        <dbReference type="ARBA" id="ARBA00023015"/>
    </source>
</evidence>
<evidence type="ECO:0000256" key="1">
    <source>
        <dbReference type="ARBA" id="ARBA00004123"/>
    </source>
</evidence>
<gene>
    <name evidence="6" type="ORF">KI387_040686</name>
</gene>
<dbReference type="SUPFAM" id="SSF54171">
    <property type="entry name" value="DNA-binding domain"/>
    <property type="match status" value="1"/>
</dbReference>
<keyword evidence="5" id="KW-0539">Nucleus</keyword>
<evidence type="ECO:0000256" key="3">
    <source>
        <dbReference type="ARBA" id="ARBA00023125"/>
    </source>
</evidence>
<keyword evidence="2" id="KW-0805">Transcription regulation</keyword>
<accession>A0AA38CBL5</accession>
<dbReference type="GO" id="GO:0003700">
    <property type="term" value="F:DNA-binding transcription factor activity"/>
    <property type="evidence" value="ECO:0007669"/>
    <property type="project" value="InterPro"/>
</dbReference>
<dbReference type="InterPro" id="IPR036955">
    <property type="entry name" value="AP2/ERF_dom_sf"/>
</dbReference>
<keyword evidence="7" id="KW-1185">Reference proteome</keyword>
<keyword evidence="4" id="KW-0804">Transcription</keyword>
<dbReference type="InterPro" id="IPR016177">
    <property type="entry name" value="DNA-bd_dom_sf"/>
</dbReference>
<evidence type="ECO:0000256" key="4">
    <source>
        <dbReference type="ARBA" id="ARBA00023163"/>
    </source>
</evidence>
<dbReference type="GO" id="GO:0005634">
    <property type="term" value="C:nucleus"/>
    <property type="evidence" value="ECO:0007669"/>
    <property type="project" value="UniProtKB-SubCell"/>
</dbReference>
<dbReference type="Gene3D" id="3.30.730.10">
    <property type="entry name" value="AP2/ERF domain"/>
    <property type="match status" value="1"/>
</dbReference>
<evidence type="ECO:0008006" key="8">
    <source>
        <dbReference type="Google" id="ProtNLM"/>
    </source>
</evidence>
<organism evidence="6 7">
    <name type="scientific">Taxus chinensis</name>
    <name type="common">Chinese yew</name>
    <name type="synonym">Taxus wallichiana var. chinensis</name>
    <dbReference type="NCBI Taxonomy" id="29808"/>
    <lineage>
        <taxon>Eukaryota</taxon>
        <taxon>Viridiplantae</taxon>
        <taxon>Streptophyta</taxon>
        <taxon>Embryophyta</taxon>
        <taxon>Tracheophyta</taxon>
        <taxon>Spermatophyta</taxon>
        <taxon>Pinopsida</taxon>
        <taxon>Pinidae</taxon>
        <taxon>Conifers II</taxon>
        <taxon>Cupressales</taxon>
        <taxon>Taxaceae</taxon>
        <taxon>Taxus</taxon>
    </lineage>
</organism>
<dbReference type="GO" id="GO:0003677">
    <property type="term" value="F:DNA binding"/>
    <property type="evidence" value="ECO:0007669"/>
    <property type="project" value="UniProtKB-KW"/>
</dbReference>
<keyword evidence="3" id="KW-0238">DNA-binding</keyword>
<feature type="non-terminal residue" evidence="6">
    <location>
        <position position="1"/>
    </location>
</feature>
<reference evidence="6 7" key="1">
    <citation type="journal article" date="2021" name="Nat. Plants">
        <title>The Taxus genome provides insights into paclitaxel biosynthesis.</title>
        <authorList>
            <person name="Xiong X."/>
            <person name="Gou J."/>
            <person name="Liao Q."/>
            <person name="Li Y."/>
            <person name="Zhou Q."/>
            <person name="Bi G."/>
            <person name="Li C."/>
            <person name="Du R."/>
            <person name="Wang X."/>
            <person name="Sun T."/>
            <person name="Guo L."/>
            <person name="Liang H."/>
            <person name="Lu P."/>
            <person name="Wu Y."/>
            <person name="Zhang Z."/>
            <person name="Ro D.K."/>
            <person name="Shang Y."/>
            <person name="Huang S."/>
            <person name="Yan J."/>
        </authorList>
    </citation>
    <scope>NUCLEOTIDE SEQUENCE [LARGE SCALE GENOMIC DNA]</scope>
    <source>
        <strain evidence="6">Ta-2019</strain>
    </source>
</reference>
<comment type="caution">
    <text evidence="6">The sequence shown here is derived from an EMBL/GenBank/DDBJ whole genome shotgun (WGS) entry which is preliminary data.</text>
</comment>
<comment type="subcellular location">
    <subcellularLocation>
        <location evidence="1">Nucleus</location>
    </subcellularLocation>
</comment>
<dbReference type="Proteomes" id="UP000824469">
    <property type="component" value="Unassembled WGS sequence"/>
</dbReference>
<dbReference type="EMBL" id="JAHRHJ020000381">
    <property type="protein sequence ID" value="KAH9294112.1"/>
    <property type="molecule type" value="Genomic_DNA"/>
</dbReference>
<protein>
    <recommendedName>
        <fullName evidence="8">AP2/ERF domain-containing protein</fullName>
    </recommendedName>
</protein>
<name>A0AA38CBL5_TAXCH</name>
<evidence type="ECO:0000256" key="5">
    <source>
        <dbReference type="ARBA" id="ARBA00023242"/>
    </source>
</evidence>
<proteinExistence type="predicted"/>
<dbReference type="AlphaFoldDB" id="A0AA38CBL5"/>
<sequence>GANIWLGNFDTAEAAIEHAYDCVAFKMRGDKDLLNFSLKVSSYNDWSSSVELEKRERDKKMKRKWKRRSWLTRKLEEMIGKRMCLEDWKN</sequence>
<evidence type="ECO:0000313" key="7">
    <source>
        <dbReference type="Proteomes" id="UP000824469"/>
    </source>
</evidence>
<evidence type="ECO:0000313" key="6">
    <source>
        <dbReference type="EMBL" id="KAH9294112.1"/>
    </source>
</evidence>